<name>A0ABN7LK70_9BACT</name>
<gene>
    <name evidence="1" type="ORF">NSPZN2_30364</name>
</gene>
<reference evidence="1 2" key="1">
    <citation type="submission" date="2021-02" db="EMBL/GenBank/DDBJ databases">
        <authorList>
            <person name="Han P."/>
        </authorList>
    </citation>
    <scope>NUCLEOTIDE SEQUENCE [LARGE SCALE GENOMIC DNA]</scope>
    <source>
        <strain evidence="1">Candidatus Nitrospira sp. ZN2</strain>
    </source>
</reference>
<sequence length="801" mass="90202">MSRTTGIPSDTSLHAAEPRHELHRQAIQFLADLPALPFSHDDITAGSESELQAAVCGRSEDVDLPRTIHASNYVKNIRERTAAGESPRILIRQLQELLTSSDATVWENSWVRFPRRCLNRTANQLLERDLAADKRAPQGPRRADADRYLLVEQGEEWVRLPISYLLTLALADVLGEFEQHVPALASESRRLLNHFLNDNSSPETFSFYVSRMEPSIGMGTGIARETAIRFLLTHLLVLYANRRFGLEKRGQSVLVYASPHPPLRQRRLNHLVSDAFYRELFMNPCLSGWERGEEKSRYMGLCHEVLSRSQLNAVVRLKDAGIITRNLVVLPSTSNISLANNGTHLSLGSRRLSEVLRAGTKRYTPAHEKVVGDLVIKIVEHFLPLFVGTYSAAPYRMNFRDFHPELALGFLPHELDFTHLRMLWRRWKKKAKLSVFGRAITPVGPVWMDRALSALFHLRGDYVPDFRLIDYLVSLLSTDQSPALDGLQGNDFRLKRDLGQLGVFDERMSLYLCYKLRAQAVMGFSGFEGRHYSLFSNHLEDFADAASLQALVTALAFRYVATGQVTHEDIPDDPFSESERRQCMFASAIGIATVNVREAGPNRFLARIVGRTQKTRSSRRYAGHLRVRLEDYRLALLSTIEEDAPELVEAFQLREHLMRLRQRLLEPDRCGTAGKLARGIVEVAGVDRPMQLSGEEFAQSAERYYRGPLRAQYVREALTCVEEDLRAIDQAEAETDRRCRGIATALLGPRSAAEALTEAAPELLSGSAGSQTLLRSLGLCLLAISRSQALNSHRDERSLAS</sequence>
<keyword evidence="2" id="KW-1185">Reference proteome</keyword>
<dbReference type="Proteomes" id="UP000675880">
    <property type="component" value="Unassembled WGS sequence"/>
</dbReference>
<dbReference type="RefSeq" id="WP_213042531.1">
    <property type="nucleotide sequence ID" value="NZ_CAJNBJ010000016.1"/>
</dbReference>
<evidence type="ECO:0000313" key="2">
    <source>
        <dbReference type="Proteomes" id="UP000675880"/>
    </source>
</evidence>
<proteinExistence type="predicted"/>
<comment type="caution">
    <text evidence="1">The sequence shown here is derived from an EMBL/GenBank/DDBJ whole genome shotgun (WGS) entry which is preliminary data.</text>
</comment>
<evidence type="ECO:0000313" key="1">
    <source>
        <dbReference type="EMBL" id="CAE6755104.1"/>
    </source>
</evidence>
<dbReference type="EMBL" id="CAJNBJ010000016">
    <property type="protein sequence ID" value="CAE6755104.1"/>
    <property type="molecule type" value="Genomic_DNA"/>
</dbReference>
<protein>
    <submittedName>
        <fullName evidence="1">Uncharacterized protein</fullName>
    </submittedName>
</protein>
<accession>A0ABN7LK70</accession>
<organism evidence="1 2">
    <name type="scientific">Nitrospira defluvii</name>
    <dbReference type="NCBI Taxonomy" id="330214"/>
    <lineage>
        <taxon>Bacteria</taxon>
        <taxon>Pseudomonadati</taxon>
        <taxon>Nitrospirota</taxon>
        <taxon>Nitrospiria</taxon>
        <taxon>Nitrospirales</taxon>
        <taxon>Nitrospiraceae</taxon>
        <taxon>Nitrospira</taxon>
    </lineage>
</organism>